<keyword evidence="1" id="KW-0812">Transmembrane</keyword>
<dbReference type="Proteomes" id="UP000700596">
    <property type="component" value="Unassembled WGS sequence"/>
</dbReference>
<dbReference type="EMBL" id="JAGMWT010000001">
    <property type="protein sequence ID" value="KAH7139108.1"/>
    <property type="molecule type" value="Genomic_DNA"/>
</dbReference>
<dbReference type="OrthoDB" id="5421757at2759"/>
<dbReference type="AlphaFoldDB" id="A0A9P9EK25"/>
<comment type="caution">
    <text evidence="2">The sequence shown here is derived from an EMBL/GenBank/DDBJ whole genome shotgun (WGS) entry which is preliminary data.</text>
</comment>
<organism evidence="2 3">
    <name type="scientific">Dendryphion nanum</name>
    <dbReference type="NCBI Taxonomy" id="256645"/>
    <lineage>
        <taxon>Eukaryota</taxon>
        <taxon>Fungi</taxon>
        <taxon>Dikarya</taxon>
        <taxon>Ascomycota</taxon>
        <taxon>Pezizomycotina</taxon>
        <taxon>Dothideomycetes</taxon>
        <taxon>Pleosporomycetidae</taxon>
        <taxon>Pleosporales</taxon>
        <taxon>Torulaceae</taxon>
        <taxon>Dendryphion</taxon>
    </lineage>
</organism>
<name>A0A9P9EK25_9PLEO</name>
<keyword evidence="3" id="KW-1185">Reference proteome</keyword>
<sequence length="349" mass="39634">MAPKITKRAPKASSTPSIPAPFVPAPTELLPLLATLDEDSVYITHIDSHPGWFKRRVFLVPVGLNLTIALILLWRLYAAGPWYWALIMSFLGNHNETTIVYASTKWFDLIRKVLWRSTIFMFDFVLFRVVGPWPWSFFFESGGNPVGWRITIGFRDEEVYIRESRGWGAKDLLGEAEGSTGKAGGDSPFFKTRILPAVDQKRLKEKTGYMLMDENFDLAFGAMVTATELLDKKTATIDQLRTSVFVWVGSEENGQWAVWDCYKLDEGSETEAREKVLLFKDRLTAMGKESLFFRWVELIQYESNHPGGFTPERQVETANKAKKLFEDQGIDFDKFINEIGGLGGMPGMD</sequence>
<evidence type="ECO:0000313" key="2">
    <source>
        <dbReference type="EMBL" id="KAH7139108.1"/>
    </source>
</evidence>
<protein>
    <submittedName>
        <fullName evidence="2">Uncharacterized protein</fullName>
    </submittedName>
</protein>
<keyword evidence="1" id="KW-0472">Membrane</keyword>
<evidence type="ECO:0000256" key="1">
    <source>
        <dbReference type="SAM" id="Phobius"/>
    </source>
</evidence>
<gene>
    <name evidence="2" type="ORF">B0J11DRAFT_35506</name>
</gene>
<proteinExistence type="predicted"/>
<accession>A0A9P9EK25</accession>
<evidence type="ECO:0000313" key="3">
    <source>
        <dbReference type="Proteomes" id="UP000700596"/>
    </source>
</evidence>
<reference evidence="2" key="1">
    <citation type="journal article" date="2021" name="Nat. Commun.">
        <title>Genetic determinants of endophytism in the Arabidopsis root mycobiome.</title>
        <authorList>
            <person name="Mesny F."/>
            <person name="Miyauchi S."/>
            <person name="Thiergart T."/>
            <person name="Pickel B."/>
            <person name="Atanasova L."/>
            <person name="Karlsson M."/>
            <person name="Huettel B."/>
            <person name="Barry K.W."/>
            <person name="Haridas S."/>
            <person name="Chen C."/>
            <person name="Bauer D."/>
            <person name="Andreopoulos W."/>
            <person name="Pangilinan J."/>
            <person name="LaButti K."/>
            <person name="Riley R."/>
            <person name="Lipzen A."/>
            <person name="Clum A."/>
            <person name="Drula E."/>
            <person name="Henrissat B."/>
            <person name="Kohler A."/>
            <person name="Grigoriev I.V."/>
            <person name="Martin F.M."/>
            <person name="Hacquard S."/>
        </authorList>
    </citation>
    <scope>NUCLEOTIDE SEQUENCE</scope>
    <source>
        <strain evidence="2">MPI-CAGE-CH-0243</strain>
    </source>
</reference>
<keyword evidence="1" id="KW-1133">Transmembrane helix</keyword>
<feature type="transmembrane region" description="Helical" evidence="1">
    <location>
        <begin position="57"/>
        <end position="76"/>
    </location>
</feature>